<keyword evidence="2" id="KW-1185">Reference proteome</keyword>
<name>A0A7C8BSB8_9ACTN</name>
<reference evidence="1 2" key="1">
    <citation type="submission" date="2019-09" db="EMBL/GenBank/DDBJ databases">
        <title>Whole genome shotgun sequencing (WGS) of Ellagibacter isourolithinifaciens DSM 104140(T) and Adlercreutzia muris DSM 29508(T).</title>
        <authorList>
            <person name="Stoll D.A."/>
            <person name="Danylec N."/>
            <person name="Huch M."/>
        </authorList>
    </citation>
    <scope>NUCLEOTIDE SEQUENCE [LARGE SCALE GENOMIC DNA]</scope>
    <source>
        <strain evidence="1 2">DSM 29508</strain>
    </source>
</reference>
<organism evidence="1 2">
    <name type="scientific">Adlercreutzia muris</name>
    <dbReference type="NCBI Taxonomy" id="1796610"/>
    <lineage>
        <taxon>Bacteria</taxon>
        <taxon>Bacillati</taxon>
        <taxon>Actinomycetota</taxon>
        <taxon>Coriobacteriia</taxon>
        <taxon>Eggerthellales</taxon>
        <taxon>Eggerthellaceae</taxon>
        <taxon>Adlercreutzia</taxon>
    </lineage>
</organism>
<comment type="caution">
    <text evidence="1">The sequence shown here is derived from an EMBL/GenBank/DDBJ whole genome shotgun (WGS) entry which is preliminary data.</text>
</comment>
<evidence type="ECO:0000313" key="2">
    <source>
        <dbReference type="Proteomes" id="UP000479639"/>
    </source>
</evidence>
<gene>
    <name evidence="1" type="ORF">F8D48_01375</name>
</gene>
<dbReference type="EMBL" id="WAJS01000002">
    <property type="protein sequence ID" value="KAB1651437.1"/>
    <property type="molecule type" value="Genomic_DNA"/>
</dbReference>
<dbReference type="RefSeq" id="WP_151429652.1">
    <property type="nucleotide sequence ID" value="NZ_JANJZI010000005.1"/>
</dbReference>
<dbReference type="Proteomes" id="UP000479639">
    <property type="component" value="Unassembled WGS sequence"/>
</dbReference>
<accession>A0A7C8BSB8</accession>
<sequence>MSLNPETAYADNAAWARWMPYEILLYTAQRSYDLESKIADALDASGCAFEKAITHLDGERLIEASFTVNVTE</sequence>
<proteinExistence type="predicted"/>
<protein>
    <submittedName>
        <fullName evidence="1">Uncharacterized protein</fullName>
    </submittedName>
</protein>
<dbReference type="AlphaFoldDB" id="A0A7C8BSB8"/>
<evidence type="ECO:0000313" key="1">
    <source>
        <dbReference type="EMBL" id="KAB1651437.1"/>
    </source>
</evidence>